<evidence type="ECO:0000313" key="5">
    <source>
        <dbReference type="Proteomes" id="UP001272325"/>
    </source>
</evidence>
<comment type="caution">
    <text evidence="4">The sequence shown here is derived from an EMBL/GenBank/DDBJ whole genome shotgun (WGS) entry which is preliminary data.</text>
</comment>
<protein>
    <submittedName>
        <fullName evidence="4">VCBS domain-containing protein</fullName>
    </submittedName>
</protein>
<dbReference type="PANTHER" id="PTHR14139:SF2">
    <property type="entry name" value="CALSYNTENIN-1"/>
    <property type="match status" value="1"/>
</dbReference>
<dbReference type="InterPro" id="IPR001343">
    <property type="entry name" value="Hemolysn_Ca-bd"/>
</dbReference>
<dbReference type="RefSeq" id="WP_318586493.1">
    <property type="nucleotide sequence ID" value="NZ_JAWRCN010000001.1"/>
</dbReference>
<reference evidence="4 5" key="1">
    <citation type="submission" date="2023-11" db="EMBL/GenBank/DDBJ databases">
        <title>Plant-associative lifestyle of Vibrio porteresiae and its evolutionary dynamics.</title>
        <authorList>
            <person name="Rameshkumar N."/>
            <person name="Kirti K."/>
        </authorList>
    </citation>
    <scope>NUCLEOTIDE SEQUENCE [LARGE SCALE GENOMIC DNA]</scope>
    <source>
        <strain evidence="4 5">MSSRF60</strain>
    </source>
</reference>
<dbReference type="InterPro" id="IPR040853">
    <property type="entry name" value="RapA2_cadherin-like"/>
</dbReference>
<evidence type="ECO:0000256" key="1">
    <source>
        <dbReference type="ARBA" id="ARBA00022837"/>
    </source>
</evidence>
<feature type="domain" description="Cadherin" evidence="3">
    <location>
        <begin position="322"/>
        <end position="420"/>
    </location>
</feature>
<dbReference type="Pfam" id="PF00353">
    <property type="entry name" value="HemolysinCabind"/>
    <property type="match status" value="3"/>
</dbReference>
<dbReference type="PRINTS" id="PR00313">
    <property type="entry name" value="CABNDNGRPT"/>
</dbReference>
<dbReference type="SMART" id="SM00112">
    <property type="entry name" value="CA"/>
    <property type="match status" value="4"/>
</dbReference>
<dbReference type="PANTHER" id="PTHR14139">
    <property type="entry name" value="CALSYNTENIN"/>
    <property type="match status" value="1"/>
</dbReference>
<dbReference type="PROSITE" id="PS50268">
    <property type="entry name" value="CADHERIN_2"/>
    <property type="match status" value="4"/>
</dbReference>
<proteinExistence type="predicted"/>
<evidence type="ECO:0000259" key="3">
    <source>
        <dbReference type="PROSITE" id="PS50268"/>
    </source>
</evidence>
<keyword evidence="5" id="KW-1185">Reference proteome</keyword>
<dbReference type="SUPFAM" id="SSF51120">
    <property type="entry name" value="beta-Roll"/>
    <property type="match status" value="2"/>
</dbReference>
<dbReference type="InterPro" id="IPR018511">
    <property type="entry name" value="Hemolysin-typ_Ca-bd_CS"/>
</dbReference>
<evidence type="ECO:0000256" key="2">
    <source>
        <dbReference type="SAM" id="MobiDB-lite"/>
    </source>
</evidence>
<keyword evidence="1" id="KW-0106">Calcium</keyword>
<dbReference type="PROSITE" id="PS00330">
    <property type="entry name" value="HEMOLYSIN_CALCIUM"/>
    <property type="match status" value="5"/>
</dbReference>
<feature type="domain" description="Cadherin" evidence="3">
    <location>
        <begin position="126"/>
        <end position="224"/>
    </location>
</feature>
<dbReference type="Proteomes" id="UP001272325">
    <property type="component" value="Unassembled WGS sequence"/>
</dbReference>
<dbReference type="Pfam" id="PF17803">
    <property type="entry name" value="Cadherin_4"/>
    <property type="match status" value="5"/>
</dbReference>
<organism evidence="4 5">
    <name type="scientific">Vibrio plantisponsor</name>
    <dbReference type="NCBI Taxonomy" id="664643"/>
    <lineage>
        <taxon>Bacteria</taxon>
        <taxon>Pseudomonadati</taxon>
        <taxon>Pseudomonadota</taxon>
        <taxon>Gammaproteobacteria</taxon>
        <taxon>Vibrionales</taxon>
        <taxon>Vibrionaceae</taxon>
        <taxon>Vibrio</taxon>
    </lineage>
</organism>
<feature type="region of interest" description="Disordered" evidence="2">
    <location>
        <begin position="1479"/>
        <end position="1546"/>
    </location>
</feature>
<gene>
    <name evidence="4" type="ORF">SBW85_03360</name>
</gene>
<dbReference type="InterPro" id="IPR010221">
    <property type="entry name" value="VCBS_dom"/>
</dbReference>
<dbReference type="InterPro" id="IPR002126">
    <property type="entry name" value="Cadherin-like_dom"/>
</dbReference>
<feature type="domain" description="Cadherin" evidence="3">
    <location>
        <begin position="224"/>
        <end position="322"/>
    </location>
</feature>
<sequence length="1699" mass="177159">MTVTDEHEASAQTTLTIVVTGTNDAPVAEAKVDSVVEDSTITGTLTASDVDLGNGESLVFSTESTVAGLTLNANGSYSFDASSYDSLEKGEKLTLTIPVTVTDEHEASAQTTLTIVVTGTNDAPVAEAKVDSVVEDSTITGTLTASDVDLGNGESLVFSTESTVAGLTLNANGSYSFDASSYDSLEKGEKLTLTIPVTVTDEHEASAQTTLTIVVTGTNDAPVAEAKVDSVVEDSTITGTLTASDVDLGNGESLVFSTESTVAGLTLNANGSYSFDASSYDSLEKGEKLTLTIPVTVTDEHEASAQTTLTIVVTGTNDAPVAEAKVDSVVEDSTITGTLTASDVDLGNGESLVFSTESTVAGLTLNANGSYSFDASSYDSLEKGEKLTLTIPVTVTDEHEASAQTTLTIVVTGTNDAPIAVADSETVNEGSTIVVTKSVLTNDTDAESDSLSVVGLANGSKGEGSVTANADGSFTIVTALGGTVVMQANGTYTYTANVLNHSSSDTIQDSFTYLAGDGTDSSAWTTVTIDVIDTGITAKDDFAEIAKDSNSVSGNVITNDLQDDTDLAVTVTSVAYGGETYLMPVSGVLTINAATGILEIDSEGRYTFTAVESLPATVVTDVTTNTNISVYASTNESIIRSGAVENNGSSGLGVSSFHDKGNQIDGNESLVIKLDNAASVVSATLNSNGNGNDDEVEIAVYDTSGMNISEQASISIVNHVVTVTSTNGDIGYVVFGLSSAANSNDKYYVDEKISVTYSNTNTPSSEVFTYNVKDSDGDTSSATLTINGIDTVNEAPEITFSSGADNLVVSEEGLVELNANPDSEGIPDTTNDAIAQGTFSVSDVDTDSDDLSVSLTAPDVALYSNNVAIEWSTENGNLVGKAGNETILVISLSQDSSNLSSYSYTVTLLGSLDHADKTAEDTLSFDVGVEVSDGTNTVKDSITVTVEDDSPEVPINIVVDAVEHNETTTISLGDFNFTQRPNDSGCHNNNAYTFIDTNSGNSVFVYAVGLLGTHHEELTFSNNSGMGVKSSSFFGPVNDRTDGEIDYQYGNSEKIVMELGDKVAYGMQVSLAEFYSNEGEKGKIIFLLDGKVVQEEDLIATHSNGNYSASFNVASGFDEVRFEAVTNGNGWCSDNSDYSIKSVSFESVIVDPVIATDEGTITADFGADGAGVITLTGVADTNIKTADGLPVTLGSTDVVDGVKTQVWVDIHGDKVFEIELNSSTGEWSYRQFAELAKGDSVEITYDVVDADGDIVSSTSPNTGTDNDFTSGLKGEFYNVGYQLGTIAQAVYVTEHQNANATFTSSEISYIGQDWDDLGDYDWRNESTNLESWLGDDAQSVEFKNKTDSNDAVVRLIGGVALDAGTYSIKVNADDGYRIIIDGRTVASFDSNTSVRSEEFTFSVDENGIHQIEVIYWDQGGAYVLEVSLNDGSGYELLGSEAYPTYSSHNVEVTDYVNLVGTSNNNHLVGTAANDHIQGLGAQDHLSGGDGDDWLEGGEGDDHLIGGSGKDILDGGSGQDSLSGGSGDDKLYGQQGDDLLSGESGRDYLDGGQGQDYLYGGLGKDILVGGDGDDKLFGDEGADVLIGGSGHDQLTGGSGSDVFVIEGSNSSDTIMDFNVQEDIVDISELLNIDSSSDHDAIQAYLDSESSSLSITANGDGSATISVADHSAGSFGADSHIVSGDIVSVLFNNQEYTLKVD</sequence>
<feature type="domain" description="Cadherin" evidence="3">
    <location>
        <begin position="28"/>
        <end position="126"/>
    </location>
</feature>
<dbReference type="Gene3D" id="2.150.10.10">
    <property type="entry name" value="Serralysin-like metalloprotease, C-terminal"/>
    <property type="match status" value="3"/>
</dbReference>
<dbReference type="NCBIfam" id="TIGR01965">
    <property type="entry name" value="VCBS_repeat"/>
    <property type="match status" value="4"/>
</dbReference>
<feature type="compositionally biased region" description="Acidic residues" evidence="2">
    <location>
        <begin position="1489"/>
        <end position="1498"/>
    </location>
</feature>
<accession>A0ABU4IE14</accession>
<dbReference type="EMBL" id="JAWRCN010000001">
    <property type="protein sequence ID" value="MDW6016807.1"/>
    <property type="molecule type" value="Genomic_DNA"/>
</dbReference>
<evidence type="ECO:0000313" key="4">
    <source>
        <dbReference type="EMBL" id="MDW6016807.1"/>
    </source>
</evidence>
<dbReference type="InterPro" id="IPR011049">
    <property type="entry name" value="Serralysin-like_metalloprot_C"/>
</dbReference>
<name>A0ABU4IE14_9VIBR</name>